<evidence type="ECO:0000259" key="1">
    <source>
        <dbReference type="PROSITE" id="PS50053"/>
    </source>
</evidence>
<reference evidence="2" key="1">
    <citation type="submission" date="2020-11" db="EMBL/GenBank/DDBJ databases">
        <authorList>
            <person name="Tran Van P."/>
        </authorList>
    </citation>
    <scope>NUCLEOTIDE SEQUENCE</scope>
</reference>
<dbReference type="InterPro" id="IPR029071">
    <property type="entry name" value="Ubiquitin-like_domsf"/>
</dbReference>
<dbReference type="SUPFAM" id="SSF54236">
    <property type="entry name" value="Ubiquitin-like"/>
    <property type="match status" value="1"/>
</dbReference>
<dbReference type="InterPro" id="IPR000626">
    <property type="entry name" value="Ubiquitin-like_dom"/>
</dbReference>
<evidence type="ECO:0000313" key="3">
    <source>
        <dbReference type="Proteomes" id="UP000728032"/>
    </source>
</evidence>
<evidence type="ECO:0000313" key="2">
    <source>
        <dbReference type="EMBL" id="CAD7656405.1"/>
    </source>
</evidence>
<dbReference type="PROSITE" id="PS50053">
    <property type="entry name" value="UBIQUITIN_2"/>
    <property type="match status" value="1"/>
</dbReference>
<sequence>MSAIFLRSQETHCYEVSQNDTVFDLKLYIESVEKIPNEDQVLYCCGRPLDDDQETFGRRRGPNTNQT</sequence>
<proteinExistence type="predicted"/>
<dbReference type="Proteomes" id="UP000728032">
    <property type="component" value="Unassembled WGS sequence"/>
</dbReference>
<dbReference type="Pfam" id="PF00240">
    <property type="entry name" value="ubiquitin"/>
    <property type="match status" value="1"/>
</dbReference>
<name>A0A7R9QS22_9ACAR</name>
<keyword evidence="3" id="KW-1185">Reference proteome</keyword>
<dbReference type="EMBL" id="OC925881">
    <property type="protein sequence ID" value="CAD7656405.1"/>
    <property type="molecule type" value="Genomic_DNA"/>
</dbReference>
<gene>
    <name evidence="2" type="ORF">ONB1V03_LOCUS13042</name>
</gene>
<dbReference type="Gene3D" id="3.10.20.90">
    <property type="entry name" value="Phosphatidylinositol 3-kinase Catalytic Subunit, Chain A, domain 1"/>
    <property type="match status" value="1"/>
</dbReference>
<dbReference type="AlphaFoldDB" id="A0A7R9QS22"/>
<feature type="domain" description="Ubiquitin-like" evidence="1">
    <location>
        <begin position="2"/>
        <end position="53"/>
    </location>
</feature>
<dbReference type="EMBL" id="CAJPVJ010011056">
    <property type="protein sequence ID" value="CAG2173592.1"/>
    <property type="molecule type" value="Genomic_DNA"/>
</dbReference>
<dbReference type="OrthoDB" id="199599at2759"/>
<accession>A0A7R9QS22</accession>
<organism evidence="2">
    <name type="scientific">Oppiella nova</name>
    <dbReference type="NCBI Taxonomy" id="334625"/>
    <lineage>
        <taxon>Eukaryota</taxon>
        <taxon>Metazoa</taxon>
        <taxon>Ecdysozoa</taxon>
        <taxon>Arthropoda</taxon>
        <taxon>Chelicerata</taxon>
        <taxon>Arachnida</taxon>
        <taxon>Acari</taxon>
        <taxon>Acariformes</taxon>
        <taxon>Sarcoptiformes</taxon>
        <taxon>Oribatida</taxon>
        <taxon>Brachypylina</taxon>
        <taxon>Oppioidea</taxon>
        <taxon>Oppiidae</taxon>
        <taxon>Oppiella</taxon>
    </lineage>
</organism>
<protein>
    <recommendedName>
        <fullName evidence="1">Ubiquitin-like domain-containing protein</fullName>
    </recommendedName>
</protein>